<reference evidence="1 2" key="1">
    <citation type="submission" date="2022-04" db="EMBL/GenBank/DDBJ databases">
        <title>Positive selection, recombination, and allopatry shape intraspecific diversity of widespread and dominant cyanobacteria.</title>
        <authorList>
            <person name="Wei J."/>
            <person name="Shu W."/>
            <person name="Hu C."/>
        </authorList>
    </citation>
    <scope>NUCLEOTIDE SEQUENCE [LARGE SCALE GENOMIC DNA]</scope>
    <source>
        <strain evidence="1 2">GB2-A5</strain>
    </source>
</reference>
<organism evidence="1 2">
    <name type="scientific">Funiculus sociatus GB2-A5</name>
    <dbReference type="NCBI Taxonomy" id="2933946"/>
    <lineage>
        <taxon>Bacteria</taxon>
        <taxon>Bacillati</taxon>
        <taxon>Cyanobacteriota</taxon>
        <taxon>Cyanophyceae</taxon>
        <taxon>Coleofasciculales</taxon>
        <taxon>Coleofasciculaceae</taxon>
        <taxon>Funiculus</taxon>
    </lineage>
</organism>
<evidence type="ECO:0000313" key="1">
    <source>
        <dbReference type="EMBL" id="MEP0867124.1"/>
    </source>
</evidence>
<protein>
    <submittedName>
        <fullName evidence="1">Uncharacterized protein</fullName>
    </submittedName>
</protein>
<gene>
    <name evidence="1" type="ORF">NDI37_21980</name>
</gene>
<keyword evidence="2" id="KW-1185">Reference proteome</keyword>
<name>A0ABV0JUK0_9CYAN</name>
<comment type="caution">
    <text evidence="1">The sequence shown here is derived from an EMBL/GenBank/DDBJ whole genome shotgun (WGS) entry which is preliminary data.</text>
</comment>
<proteinExistence type="predicted"/>
<dbReference type="EMBL" id="JAMPKK010000059">
    <property type="protein sequence ID" value="MEP0867124.1"/>
    <property type="molecule type" value="Genomic_DNA"/>
</dbReference>
<evidence type="ECO:0000313" key="2">
    <source>
        <dbReference type="Proteomes" id="UP001442494"/>
    </source>
</evidence>
<accession>A0ABV0JUK0</accession>
<dbReference type="Proteomes" id="UP001442494">
    <property type="component" value="Unassembled WGS sequence"/>
</dbReference>
<sequence>MNTQRPPQRELIIDCLSNRLWETSPEIIAQVLRQLPDDALNNLARATVQTIEPLQVPAISENLLYPLETPQIFEVRSL</sequence>
<dbReference type="RefSeq" id="WP_190417175.1">
    <property type="nucleotide sequence ID" value="NZ_JAMPKK010000059.1"/>
</dbReference>